<proteinExistence type="predicted"/>
<reference evidence="1 2" key="1">
    <citation type="submission" date="2017-10" db="EMBL/GenBank/DDBJ databases">
        <title>Novel microbial diversity and functional potential in the marine mammal oral microbiome.</title>
        <authorList>
            <person name="Dudek N.K."/>
            <person name="Sun C.L."/>
            <person name="Burstein D."/>
            <person name="Kantor R.S."/>
            <person name="Aliaga Goltsman D.S."/>
            <person name="Bik E.M."/>
            <person name="Thomas B.C."/>
            <person name="Banfield J.F."/>
            <person name="Relman D.A."/>
        </authorList>
    </citation>
    <scope>NUCLEOTIDE SEQUENCE [LARGE SCALE GENOMIC DNA]</scope>
    <source>
        <strain evidence="1">DOLJORAL78_50_517</strain>
    </source>
</reference>
<sequence length="194" mass="20633">MQAAGHWDVLAADVANRLQAALVGAGNQSKTRSLSLYVEQPRYNSEFGVAFHGLLMTHLMERGFRISENPGSGLPVVYQIQVVGHNDRGFIRPVPGLFTALSGSVAAVHGVADAGNTASAWLLGAVLADVGTGFVTGGTPDHEIIITTSVMEGGHYVTRLRDIYYISDENVDQYIARVPSAAPPSTRMMEVVGP</sequence>
<gene>
    <name evidence="1" type="ORF">CSA09_02880</name>
</gene>
<accession>A0A2G6PF99</accession>
<name>A0A2G6PF99_9GAMM</name>
<evidence type="ECO:0000313" key="1">
    <source>
        <dbReference type="EMBL" id="PIE83243.1"/>
    </source>
</evidence>
<comment type="caution">
    <text evidence="1">The sequence shown here is derived from an EMBL/GenBank/DDBJ whole genome shotgun (WGS) entry which is preliminary data.</text>
</comment>
<protein>
    <submittedName>
        <fullName evidence="1">Uncharacterized protein</fullName>
    </submittedName>
</protein>
<dbReference type="EMBL" id="PDTV01000006">
    <property type="protein sequence ID" value="PIE83243.1"/>
    <property type="molecule type" value="Genomic_DNA"/>
</dbReference>
<dbReference type="Proteomes" id="UP000229278">
    <property type="component" value="Unassembled WGS sequence"/>
</dbReference>
<dbReference type="AlphaFoldDB" id="A0A2G6PF99"/>
<evidence type="ECO:0000313" key="2">
    <source>
        <dbReference type="Proteomes" id="UP000229278"/>
    </source>
</evidence>
<organism evidence="1 2">
    <name type="scientific">Candidatus Contendibacter odensensis</name>
    <dbReference type="NCBI Taxonomy" id="1400860"/>
    <lineage>
        <taxon>Bacteria</taxon>
        <taxon>Pseudomonadati</taxon>
        <taxon>Pseudomonadota</taxon>
        <taxon>Gammaproteobacteria</taxon>
        <taxon>Candidatus Competibacteraceae</taxon>
        <taxon>Candidatus Contendibacter</taxon>
    </lineage>
</organism>